<dbReference type="PANTHER" id="PTHR31733">
    <property type="entry name" value="RIBONUCLEASE KAPPA"/>
    <property type="match status" value="1"/>
</dbReference>
<evidence type="ECO:0000256" key="3">
    <source>
        <dbReference type="ARBA" id="ARBA00022692"/>
    </source>
</evidence>
<organism evidence="7 8">
    <name type="scientific">Holothuria leucospilota</name>
    <name type="common">Black long sea cucumber</name>
    <name type="synonym">Mertensiothuria leucospilota</name>
    <dbReference type="NCBI Taxonomy" id="206669"/>
    <lineage>
        <taxon>Eukaryota</taxon>
        <taxon>Metazoa</taxon>
        <taxon>Echinodermata</taxon>
        <taxon>Eleutherozoa</taxon>
        <taxon>Echinozoa</taxon>
        <taxon>Holothuroidea</taxon>
        <taxon>Aspidochirotacea</taxon>
        <taxon>Aspidochirotida</taxon>
        <taxon>Holothuriidae</taxon>
        <taxon>Holothuria</taxon>
    </lineage>
</organism>
<feature type="signal peptide" evidence="6">
    <location>
        <begin position="1"/>
        <end position="27"/>
    </location>
</feature>
<proteinExistence type="inferred from homology"/>
<keyword evidence="8" id="KW-1185">Reference proteome</keyword>
<dbReference type="GO" id="GO:0004521">
    <property type="term" value="F:RNA endonuclease activity"/>
    <property type="evidence" value="ECO:0007669"/>
    <property type="project" value="InterPro"/>
</dbReference>
<dbReference type="OrthoDB" id="41905at2759"/>
<dbReference type="EMBL" id="JAIZAY010000003">
    <property type="protein sequence ID" value="KAJ8045301.1"/>
    <property type="molecule type" value="Genomic_DNA"/>
</dbReference>
<evidence type="ECO:0000256" key="1">
    <source>
        <dbReference type="ARBA" id="ARBA00004141"/>
    </source>
</evidence>
<evidence type="ECO:0000256" key="2">
    <source>
        <dbReference type="ARBA" id="ARBA00008458"/>
    </source>
</evidence>
<gene>
    <name evidence="7" type="ORF">HOLleu_08284</name>
</gene>
<reference evidence="7" key="1">
    <citation type="submission" date="2021-10" db="EMBL/GenBank/DDBJ databases">
        <title>Tropical sea cucumber genome reveals ecological adaptation and Cuvierian tubules defense mechanism.</title>
        <authorList>
            <person name="Chen T."/>
        </authorList>
    </citation>
    <scope>NUCLEOTIDE SEQUENCE</scope>
    <source>
        <strain evidence="7">Nanhai2018</strain>
        <tissue evidence="7">Muscle</tissue>
    </source>
</reference>
<comment type="caution">
    <text evidence="7">The sequence shown here is derived from an EMBL/GenBank/DDBJ whole genome shotgun (WGS) entry which is preliminary data.</text>
</comment>
<evidence type="ECO:0000313" key="8">
    <source>
        <dbReference type="Proteomes" id="UP001152320"/>
    </source>
</evidence>
<dbReference type="Proteomes" id="UP001152320">
    <property type="component" value="Chromosome 3"/>
</dbReference>
<accession>A0A9Q1HHN6</accession>
<protein>
    <submittedName>
        <fullName evidence="7">Uncharacterized protein</fullName>
    </submittedName>
</protein>
<keyword evidence="3" id="KW-0812">Transmembrane</keyword>
<feature type="chain" id="PRO_5040278932" evidence="6">
    <location>
        <begin position="28"/>
        <end position="773"/>
    </location>
</feature>
<keyword evidence="6" id="KW-0732">Signal</keyword>
<comment type="similarity">
    <text evidence="2">Belongs to the RNase K family.</text>
</comment>
<evidence type="ECO:0000256" key="6">
    <source>
        <dbReference type="SAM" id="SignalP"/>
    </source>
</evidence>
<comment type="subcellular location">
    <subcellularLocation>
        <location evidence="1">Membrane</location>
        <topology evidence="1">Multi-pass membrane protein</topology>
    </subcellularLocation>
</comment>
<evidence type="ECO:0000256" key="4">
    <source>
        <dbReference type="ARBA" id="ARBA00022989"/>
    </source>
</evidence>
<name>A0A9Q1HHN6_HOLLE</name>
<keyword evidence="5" id="KW-0472">Membrane</keyword>
<dbReference type="GO" id="GO:0016020">
    <property type="term" value="C:membrane"/>
    <property type="evidence" value="ECO:0007669"/>
    <property type="project" value="UniProtKB-SubCell"/>
</dbReference>
<dbReference type="InterPro" id="IPR026770">
    <property type="entry name" value="RNase_K"/>
</dbReference>
<dbReference type="AlphaFoldDB" id="A0A9Q1HHN6"/>
<sequence length="773" mass="86702">MDAIYRMFTTCLYLITIFLALCNVCHCHQEPVRWSDTSVSVSTDLLTLRVNTDGSYSLAVNDEQWLLSYDTFFTIGGKTYSKLNGTLHLVSDLQVSREYDSKLGAFTKTSLTWQADDSAKTLIVTSFNMYEDSPAVVFTQDFSHAGLSGSSVGDENKVCTSFPSFYVPKKMASNLGFMSYGHIFIHDVAVGSWASGSKDIQSGLYGGPLSIFNASGVSLVMSAFNEFMASSVYYDPASSVVMQGVMGRVQEIPKGYQLQTVVHFGNRLKKAWFEWGDMLLKNYGTKRLTDTDPSLKYLGYWTDNGAFYYYNMEVGKNYEQTLLDVKKYAEENYIPYRYLQLDSWWYYKGLHGGVKNWTAMPFIFPDGLKKFNQMVGLNFHAHNRWWAPDTDYAKQNGGKYEFIVEAEKALPQDKKFWDYLLASSKEWGLFLYEQDWLNQQFESMNATLENITVGRTWLMDMAYGAKKNNMYLQYCMPMARHLLQSVEIPQLTQARASGDYQPGNGQWDIGFTSIMHHAIGIRPFKDNFWTTQTQPGNVYFKSEKHPHLQTVVAALSTGPVGPSDKIGYSNISLINRTCNSDGVLLMPSRPAMMIDASIQNMALGSGTVSGQIWSTYSLISNYTFGTILSIETGKPIKLVPADADLEMPDPSFAFADGSMDLQQFDSNHKLTVGPSTVDEYQLWHASPGIAFMNDTYVLMGEMTKIVAVSPNRVQNLSVSKTAIHMKVLAGTRETVQFTFQTVQKKSVFTVSCFSASGGTIGISVTGPNQYKCM</sequence>
<keyword evidence="4" id="KW-1133">Transmembrane helix</keyword>
<evidence type="ECO:0000313" key="7">
    <source>
        <dbReference type="EMBL" id="KAJ8045301.1"/>
    </source>
</evidence>
<evidence type="ECO:0000256" key="5">
    <source>
        <dbReference type="ARBA" id="ARBA00023136"/>
    </source>
</evidence>